<dbReference type="RefSeq" id="WP_210851182.1">
    <property type="nucleotide sequence ID" value="NZ_JAGQDD010000001.1"/>
</dbReference>
<dbReference type="Proteomes" id="UP000676246">
    <property type="component" value="Unassembled WGS sequence"/>
</dbReference>
<name>A0A941BDL0_9BURK</name>
<gene>
    <name evidence="2" type="ORF">KAK03_00915</name>
</gene>
<organism evidence="2 3">
    <name type="scientific">Ideonella alba</name>
    <dbReference type="NCBI Taxonomy" id="2824118"/>
    <lineage>
        <taxon>Bacteria</taxon>
        <taxon>Pseudomonadati</taxon>
        <taxon>Pseudomonadota</taxon>
        <taxon>Betaproteobacteria</taxon>
        <taxon>Burkholderiales</taxon>
        <taxon>Sphaerotilaceae</taxon>
        <taxon>Ideonella</taxon>
    </lineage>
</organism>
<dbReference type="EMBL" id="JAGQDD010000001">
    <property type="protein sequence ID" value="MBQ0929027.1"/>
    <property type="molecule type" value="Genomic_DNA"/>
</dbReference>
<dbReference type="AlphaFoldDB" id="A0A941BDL0"/>
<comment type="caution">
    <text evidence="2">The sequence shown here is derived from an EMBL/GenBank/DDBJ whole genome shotgun (WGS) entry which is preliminary data.</text>
</comment>
<protein>
    <submittedName>
        <fullName evidence="2">Uncharacterized protein</fullName>
    </submittedName>
</protein>
<sequence>MPSPLQLSAQVLQSLPHWLAHPDQVLPEALARLDPDAPWHALLQPVQELQPGAPALALPLLSTERQTAPAALAGGAWSAAAAADAQLSLSRLDSPPRADGRVPIELAVRLDLHAQAGGHAAASVLAVAADAAWTQQLALRWQQALDPAVPLGAALAELLAHGAWPQDLAALAACAQDPHWLGLQLAWDGQAQLGLQLRGAWDAVGWQLALDGASARLGLSLGLSGTLRAQRDTQWQLSVTPQTADDGTPVLAVALHDLRTRQRDAALTLSASADLSDLAAQAEQALQRASGAVEAALLDRLVRPGQAVAARLEALVAQAVDGPPAALAQVRDDLAQALDQALPELLADQALDPARLPPLLQPLLQRLPVPAARLPALVEGATALAQAQLQDALQALSTAWQAHSAPLRDAFLARLGALGAQFDPLPEVADAAQALALAREALQRYAAQRQRLQTALQQAQRQRLALTLAGRWQQQRADEAMVSLRFALHTPPSAVAQQLQAALCSGRLARLGPLLEAARADGSLLGAQGWLQASAQSLSEQRVSLDLPDGQIGSHSRWSRSLQIRTALGSGELIGGRAEAEVETAIAHRWKQRSAHLGVQLALLTDAPGAAPRLAVGLDGGFVAEREGRATRQRVQALLDDLAQAGVVPRRDLGHWLGLSPAELDSADWRGLRLAWPLHLAPAQWQRFADQPPLAVDRVALAALLPIFARRYARDALFSDDPVADLRDLAGGPDDDALLAWLRRFPERYVDRARVAAEAPRVNIVATHSGGLADRGTRQYLIAQRLAATVLAPSRLQALARQAQQALDGLPAPLDPAAARAALDPLLQRMQQALAPVALASETWLAIGLGGAADEPVAWPLVGFAAAMAPLAGLPVPPGFQPLLQWGEQAQVLA</sequence>
<evidence type="ECO:0000313" key="3">
    <source>
        <dbReference type="Proteomes" id="UP000676246"/>
    </source>
</evidence>
<accession>A0A941BDL0</accession>
<evidence type="ECO:0000256" key="1">
    <source>
        <dbReference type="SAM" id="Coils"/>
    </source>
</evidence>
<evidence type="ECO:0000313" key="2">
    <source>
        <dbReference type="EMBL" id="MBQ0929027.1"/>
    </source>
</evidence>
<keyword evidence="1" id="KW-0175">Coiled coil</keyword>
<proteinExistence type="predicted"/>
<reference evidence="2 3" key="1">
    <citation type="submission" date="2021-04" db="EMBL/GenBank/DDBJ databases">
        <title>The genome sequence of Ideonella sp. 3Y2.</title>
        <authorList>
            <person name="Liu Y."/>
        </authorList>
    </citation>
    <scope>NUCLEOTIDE SEQUENCE [LARGE SCALE GENOMIC DNA]</scope>
    <source>
        <strain evidence="2 3">3Y2</strain>
    </source>
</reference>
<feature type="coiled-coil region" evidence="1">
    <location>
        <begin position="428"/>
        <end position="469"/>
    </location>
</feature>
<keyword evidence="3" id="KW-1185">Reference proteome</keyword>